<keyword evidence="2" id="KW-0663">Pyridoxal phosphate</keyword>
<evidence type="ECO:0000256" key="2">
    <source>
        <dbReference type="ARBA" id="ARBA00022898"/>
    </source>
</evidence>
<dbReference type="GO" id="GO:0009097">
    <property type="term" value="P:isoleucine biosynthetic process"/>
    <property type="evidence" value="ECO:0007669"/>
    <property type="project" value="TreeGrafter"/>
</dbReference>
<dbReference type="InterPro" id="IPR036052">
    <property type="entry name" value="TrpB-like_PALP_sf"/>
</dbReference>
<dbReference type="PROSITE" id="PS00165">
    <property type="entry name" value="DEHYDRATASE_SER_THR"/>
    <property type="match status" value="1"/>
</dbReference>
<dbReference type="SUPFAM" id="SSF53686">
    <property type="entry name" value="Tryptophan synthase beta subunit-like PLP-dependent enzymes"/>
    <property type="match status" value="1"/>
</dbReference>
<evidence type="ECO:0000256" key="1">
    <source>
        <dbReference type="ARBA" id="ARBA00001933"/>
    </source>
</evidence>
<feature type="domain" description="Tryptophan synthase beta chain-like PALP" evidence="4">
    <location>
        <begin position="28"/>
        <end position="313"/>
    </location>
</feature>
<dbReference type="PANTHER" id="PTHR48078:SF7">
    <property type="entry name" value="BLL6502 PROTEIN"/>
    <property type="match status" value="1"/>
</dbReference>
<proteinExistence type="predicted"/>
<dbReference type="InterPro" id="IPR050147">
    <property type="entry name" value="Ser/Thr_Dehydratase"/>
</dbReference>
<dbReference type="CDD" id="cd01562">
    <property type="entry name" value="Thr-dehyd"/>
    <property type="match status" value="1"/>
</dbReference>
<dbReference type="Gene3D" id="3.40.50.1100">
    <property type="match status" value="2"/>
</dbReference>
<evidence type="ECO:0000313" key="5">
    <source>
        <dbReference type="EMBL" id="KUG22395.1"/>
    </source>
</evidence>
<dbReference type="GO" id="GO:0006565">
    <property type="term" value="P:L-serine catabolic process"/>
    <property type="evidence" value="ECO:0007669"/>
    <property type="project" value="TreeGrafter"/>
</dbReference>
<gene>
    <name evidence="5" type="ORF">ASZ90_007799</name>
</gene>
<sequence length="327" mass="35995">MLKKYELLSKQINLPRAFMARSVIYRYLNRTNLTHYPELSRLIGCEAFVKHENHNPTGSFKIRGALNFYHHMSREELEAGILVATRGNHGLAMAWAGQWFNVPCTVVVPEHNNPEINRTIESYGAELIVHGEDFYDAQSYCEELVDSAGYYYVQQGNEPEILNGLATIGLEIMEDLPEVDTIICPIGGGAGCASLLKTMRELKPAIEIIGVEAQNAASFYDSWKKGEIITLDDAHTIADGLAARAVFHLPYAILKDTISDVVLLTEDEILEGIKMALTTTHNLAEAAGAVSLMAAYKISDRLAGKKVAMIMSGGNLNMDTLKMAIGC</sequence>
<evidence type="ECO:0000256" key="3">
    <source>
        <dbReference type="ARBA" id="ARBA00023239"/>
    </source>
</evidence>
<dbReference type="GO" id="GO:0003941">
    <property type="term" value="F:L-serine ammonia-lyase activity"/>
    <property type="evidence" value="ECO:0007669"/>
    <property type="project" value="TreeGrafter"/>
</dbReference>
<dbReference type="AlphaFoldDB" id="A0A0W8FNE9"/>
<evidence type="ECO:0000259" key="4">
    <source>
        <dbReference type="Pfam" id="PF00291"/>
    </source>
</evidence>
<reference evidence="5" key="1">
    <citation type="journal article" date="2015" name="Proc. Natl. Acad. Sci. U.S.A.">
        <title>Networks of energetic and metabolic interactions define dynamics in microbial communities.</title>
        <authorList>
            <person name="Embree M."/>
            <person name="Liu J.K."/>
            <person name="Al-Bassam M.M."/>
            <person name="Zengler K."/>
        </authorList>
    </citation>
    <scope>NUCLEOTIDE SEQUENCE</scope>
</reference>
<name>A0A0W8FNE9_9ZZZZ</name>
<protein>
    <submittedName>
        <fullName evidence="5">Threonine dehydratase</fullName>
        <ecNumber evidence="5">4.3.1.19</ecNumber>
    </submittedName>
</protein>
<dbReference type="GO" id="GO:0030170">
    <property type="term" value="F:pyridoxal phosphate binding"/>
    <property type="evidence" value="ECO:0007669"/>
    <property type="project" value="InterPro"/>
</dbReference>
<accession>A0A0W8FNE9</accession>
<dbReference type="PANTHER" id="PTHR48078">
    <property type="entry name" value="THREONINE DEHYDRATASE, MITOCHONDRIAL-RELATED"/>
    <property type="match status" value="1"/>
</dbReference>
<dbReference type="GO" id="GO:0006567">
    <property type="term" value="P:L-threonine catabolic process"/>
    <property type="evidence" value="ECO:0007669"/>
    <property type="project" value="TreeGrafter"/>
</dbReference>
<organism evidence="5">
    <name type="scientific">hydrocarbon metagenome</name>
    <dbReference type="NCBI Taxonomy" id="938273"/>
    <lineage>
        <taxon>unclassified sequences</taxon>
        <taxon>metagenomes</taxon>
        <taxon>ecological metagenomes</taxon>
    </lineage>
</organism>
<dbReference type="EMBL" id="LNQE01000970">
    <property type="protein sequence ID" value="KUG22395.1"/>
    <property type="molecule type" value="Genomic_DNA"/>
</dbReference>
<keyword evidence="3 5" id="KW-0456">Lyase</keyword>
<dbReference type="Pfam" id="PF00291">
    <property type="entry name" value="PALP"/>
    <property type="match status" value="1"/>
</dbReference>
<comment type="cofactor">
    <cofactor evidence="1">
        <name>pyridoxal 5'-phosphate</name>
        <dbReference type="ChEBI" id="CHEBI:597326"/>
    </cofactor>
</comment>
<comment type="caution">
    <text evidence="5">The sequence shown here is derived from an EMBL/GenBank/DDBJ whole genome shotgun (WGS) entry which is preliminary data.</text>
</comment>
<dbReference type="InterPro" id="IPR001926">
    <property type="entry name" value="TrpB-like_PALP"/>
</dbReference>
<dbReference type="EC" id="4.3.1.19" evidence="5"/>
<dbReference type="GO" id="GO:0004794">
    <property type="term" value="F:threonine deaminase activity"/>
    <property type="evidence" value="ECO:0007669"/>
    <property type="project" value="UniProtKB-EC"/>
</dbReference>
<dbReference type="InterPro" id="IPR000634">
    <property type="entry name" value="Ser/Thr_deHydtase_PyrdxlP-BS"/>
</dbReference>